<gene>
    <name evidence="2" type="ORF">K8U77_04715</name>
</gene>
<dbReference type="InterPro" id="IPR044925">
    <property type="entry name" value="His-Me_finger_sf"/>
</dbReference>
<evidence type="ECO:0000313" key="2">
    <source>
        <dbReference type="EMBL" id="HJF65405.1"/>
    </source>
</evidence>
<dbReference type="EMBL" id="DYWI01000083">
    <property type="protein sequence ID" value="HJF65405.1"/>
    <property type="molecule type" value="Genomic_DNA"/>
</dbReference>
<comment type="caution">
    <text evidence="2">The sequence shown here is derived from an EMBL/GenBank/DDBJ whole genome shotgun (WGS) entry which is preliminary data.</text>
</comment>
<keyword evidence="2" id="KW-0255">Endonuclease</keyword>
<evidence type="ECO:0000256" key="1">
    <source>
        <dbReference type="SAM" id="MobiDB-lite"/>
    </source>
</evidence>
<name>A0A9D2UWY0_9ACTN</name>
<feature type="compositionally biased region" description="Low complexity" evidence="1">
    <location>
        <begin position="257"/>
        <end position="273"/>
    </location>
</feature>
<feature type="region of interest" description="Disordered" evidence="1">
    <location>
        <begin position="191"/>
        <end position="286"/>
    </location>
</feature>
<reference evidence="2" key="1">
    <citation type="journal article" date="2021" name="PeerJ">
        <title>Extensive microbial diversity within the chicken gut microbiome revealed by metagenomics and culture.</title>
        <authorList>
            <person name="Gilroy R."/>
            <person name="Ravi A."/>
            <person name="Getino M."/>
            <person name="Pursley I."/>
            <person name="Horton D.L."/>
            <person name="Alikhan N.F."/>
            <person name="Baker D."/>
            <person name="Gharbi K."/>
            <person name="Hall N."/>
            <person name="Watson M."/>
            <person name="Adriaenssens E.M."/>
            <person name="Foster-Nyarko E."/>
            <person name="Jarju S."/>
            <person name="Secka A."/>
            <person name="Antonio M."/>
            <person name="Oren A."/>
            <person name="Chaudhuri R.R."/>
            <person name="La Ragione R."/>
            <person name="Hildebrand F."/>
            <person name="Pallen M.J."/>
        </authorList>
    </citation>
    <scope>NUCLEOTIDE SEQUENCE</scope>
    <source>
        <strain evidence="2">ChiGjej6B6-11269</strain>
    </source>
</reference>
<dbReference type="GO" id="GO:0004519">
    <property type="term" value="F:endonuclease activity"/>
    <property type="evidence" value="ECO:0007669"/>
    <property type="project" value="UniProtKB-KW"/>
</dbReference>
<dbReference type="AlphaFoldDB" id="A0A9D2UWY0"/>
<organism evidence="2 3">
    <name type="scientific">Slackia equolifaciens</name>
    <dbReference type="NCBI Taxonomy" id="498718"/>
    <lineage>
        <taxon>Bacteria</taxon>
        <taxon>Bacillati</taxon>
        <taxon>Actinomycetota</taxon>
        <taxon>Coriobacteriia</taxon>
        <taxon>Eggerthellales</taxon>
        <taxon>Eggerthellaceae</taxon>
        <taxon>Slackia</taxon>
    </lineage>
</organism>
<keyword evidence="2" id="KW-0378">Hydrolase</keyword>
<accession>A0A9D2UWY0</accession>
<protein>
    <submittedName>
        <fullName evidence="2">HNH endonuclease</fullName>
    </submittedName>
</protein>
<evidence type="ECO:0000313" key="3">
    <source>
        <dbReference type="Proteomes" id="UP000786989"/>
    </source>
</evidence>
<feature type="region of interest" description="Disordered" evidence="1">
    <location>
        <begin position="331"/>
        <end position="383"/>
    </location>
</feature>
<feature type="compositionally biased region" description="Basic and acidic residues" evidence="1">
    <location>
        <begin position="230"/>
        <end position="240"/>
    </location>
</feature>
<sequence length="535" mass="58688">MAVRIKEFFEFLWLYFKGFRPVEFVRGNDRVSLHACGWRANGTGRMKRAKDAVAYLDAADAEQWKQIYCGLTPFLVSTKGNVKQIDGSPAKLFLANGRYQIQYKPEDARGRGKNGHTHKKRVYRSMLVAMAFLDFKKGDTAHEIHHVNGYRTDDRLANLLVLTHEDHIRIHNMGPCALSGTRDDALAMLASSAPLTASEAEENRGRTRRRKADAESDQAQATNDAPASPAEERCEPESPKPKRRRGKRGGRRHKKTQTTAANATNANGEQNATLTAQSCTGSSSAADEAPDIIVPANEGSGLPEAIGITKEHAAAVHNAGRIDTTTAAKADSKSHACPKESEATREHACTEASQEEREHACAEAFQEKSKRAHKPEEKKSRAHGVDEAIDWAAARDALEEQLATYLAKSAPEPPSSFPTNKQLNKNAKPVYKALKPFLSCPDAVAQFDTALSCIRAVVSAEHEWGATGPAPIQSLLGSLHQLLKEAVKRLALGDSVERACVEELLSEEVEKPAYEKTSTLRKLRQCLSIARAKEE</sequence>
<feature type="compositionally biased region" description="Polar residues" evidence="1">
    <location>
        <begin position="274"/>
        <end position="285"/>
    </location>
</feature>
<reference evidence="2" key="2">
    <citation type="submission" date="2021-09" db="EMBL/GenBank/DDBJ databases">
        <authorList>
            <person name="Gilroy R."/>
        </authorList>
    </citation>
    <scope>NUCLEOTIDE SEQUENCE</scope>
    <source>
        <strain evidence="2">ChiGjej6B6-11269</strain>
    </source>
</reference>
<dbReference type="SUPFAM" id="SSF54060">
    <property type="entry name" value="His-Me finger endonucleases"/>
    <property type="match status" value="1"/>
</dbReference>
<feature type="compositionally biased region" description="Basic residues" evidence="1">
    <location>
        <begin position="241"/>
        <end position="256"/>
    </location>
</feature>
<keyword evidence="2" id="KW-0540">Nuclease</keyword>
<proteinExistence type="predicted"/>
<dbReference type="Proteomes" id="UP000786989">
    <property type="component" value="Unassembled WGS sequence"/>
</dbReference>
<dbReference type="Gene3D" id="3.90.75.20">
    <property type="match status" value="1"/>
</dbReference>